<evidence type="ECO:0000313" key="1">
    <source>
        <dbReference type="EMBL" id="DAD80149.1"/>
    </source>
</evidence>
<proteinExistence type="predicted"/>
<accession>A0A8S5MCW4</accession>
<dbReference type="EMBL" id="BK014880">
    <property type="protein sequence ID" value="DAD80149.1"/>
    <property type="molecule type" value="Genomic_DNA"/>
</dbReference>
<organism evidence="1">
    <name type="scientific">Podoviridae sp. ct7Kl21</name>
    <dbReference type="NCBI Taxonomy" id="2826541"/>
    <lineage>
        <taxon>Viruses</taxon>
        <taxon>Duplodnaviria</taxon>
        <taxon>Heunggongvirae</taxon>
        <taxon>Uroviricota</taxon>
        <taxon>Caudoviricetes</taxon>
    </lineage>
</organism>
<name>A0A8S5MCW4_9CAUD</name>
<protein>
    <submittedName>
        <fullName evidence="1">Uncharacterized protein</fullName>
    </submittedName>
</protein>
<sequence length="48" mass="5580">MDRGVRRLHGICRAEQKESPVRYLQMAELQISQRIRDLSLSLRSAGRV</sequence>
<reference evidence="1" key="1">
    <citation type="journal article" date="2021" name="Proc. Natl. Acad. Sci. U.S.A.">
        <title>A Catalog of Tens of Thousands of Viruses from Human Metagenomes Reveals Hidden Associations with Chronic Diseases.</title>
        <authorList>
            <person name="Tisza M.J."/>
            <person name="Buck C.B."/>
        </authorList>
    </citation>
    <scope>NUCLEOTIDE SEQUENCE</scope>
    <source>
        <strain evidence="1">Ct7Kl21</strain>
    </source>
</reference>